<dbReference type="Proteomes" id="UP000050497">
    <property type="component" value="Unassembled WGS sequence"/>
</dbReference>
<gene>
    <name evidence="10" type="primary">rbsC</name>
    <name evidence="11" type="ORF">GA0071312_1247</name>
    <name evidence="10" type="ORF">HLUCCO17_10815</name>
</gene>
<dbReference type="STRING" id="1653334.GA0071312_1247"/>
<keyword evidence="13" id="KW-1185">Reference proteome</keyword>
<feature type="transmembrane region" description="Helical" evidence="9">
    <location>
        <begin position="167"/>
        <end position="186"/>
    </location>
</feature>
<sequence>MTPPDTVKQNRPMQDDGPAAPPLPQGLAETLPVGVSKRVRPLLDNPVLRWFVHNPIWGFVLIVLVFFSLASDHFFDYRNVQNILVQTSTIGLIALGMTLVMINGNIDLSVGATLALAAAFAVDVQSWAVFASWGNWQILPAVCLALLAGITLGALNGFIVWKTGVDAFIVTLGAMLGIRGLVFVYTGEQSFYAMNFAYSDFSALSIGPLPVLALIFVLCTLAVHLLLARTVHGRNTYAVGGNREAAVNAGIRVGPHMMLNFMIIGFFAALSGVMLSTQMGAATPNLGRDYELWVITAVVLGGTKLTGGKGDIIGTLGGVLAIGILRNGMNLMQVPAFYVYVILGSILIAVLFLDKRFNRTADGGLRL</sequence>
<keyword evidence="4" id="KW-0997">Cell inner membrane</keyword>
<dbReference type="EMBL" id="FMBM01000001">
    <property type="protein sequence ID" value="SCC79930.1"/>
    <property type="molecule type" value="Genomic_DNA"/>
</dbReference>
<dbReference type="CDD" id="cd06579">
    <property type="entry name" value="TM_PBP1_transp_AraH_like"/>
    <property type="match status" value="1"/>
</dbReference>
<evidence type="ECO:0000256" key="7">
    <source>
        <dbReference type="ARBA" id="ARBA00023136"/>
    </source>
</evidence>
<protein>
    <submittedName>
        <fullName evidence="11">Monosaccharide ABC transporter membrane protein, CUT2 family</fullName>
    </submittedName>
    <submittedName>
        <fullName evidence="10">Ribose transport system permease protein</fullName>
    </submittedName>
</protein>
<organism evidence="10 12">
    <name type="scientific">Saliniramus fredricksonii</name>
    <dbReference type="NCBI Taxonomy" id="1653334"/>
    <lineage>
        <taxon>Bacteria</taxon>
        <taxon>Pseudomonadati</taxon>
        <taxon>Pseudomonadota</taxon>
        <taxon>Alphaproteobacteria</taxon>
        <taxon>Hyphomicrobiales</taxon>
        <taxon>Salinarimonadaceae</taxon>
        <taxon>Saliniramus</taxon>
    </lineage>
</organism>
<evidence type="ECO:0000313" key="10">
    <source>
        <dbReference type="EMBL" id="KPQ10548.1"/>
    </source>
</evidence>
<keyword evidence="3" id="KW-1003">Cell membrane</keyword>
<reference evidence="11 13" key="2">
    <citation type="submission" date="2016-08" db="EMBL/GenBank/DDBJ databases">
        <authorList>
            <person name="Varghese N."/>
            <person name="Submissions Spin"/>
        </authorList>
    </citation>
    <scope>NUCLEOTIDE SEQUENCE [LARGE SCALE GENOMIC DNA]</scope>
    <source>
        <strain evidence="11 13">HL-109</strain>
    </source>
</reference>
<dbReference type="Proteomes" id="UP000182800">
    <property type="component" value="Unassembled WGS sequence"/>
</dbReference>
<feature type="transmembrane region" description="Helical" evidence="9">
    <location>
        <begin position="206"/>
        <end position="227"/>
    </location>
</feature>
<name>A0A0P7X6D5_9HYPH</name>
<comment type="subcellular location">
    <subcellularLocation>
        <location evidence="1">Cell membrane</location>
        <topology evidence="1">Multi-pass membrane protein</topology>
    </subcellularLocation>
</comment>
<accession>A0A0P7X6D5</accession>
<evidence type="ECO:0000313" key="12">
    <source>
        <dbReference type="Proteomes" id="UP000050497"/>
    </source>
</evidence>
<proteinExistence type="predicted"/>
<comment type="caution">
    <text evidence="10">The sequence shown here is derived from an EMBL/GenBank/DDBJ whole genome shotgun (WGS) entry which is preliminary data.</text>
</comment>
<evidence type="ECO:0000256" key="8">
    <source>
        <dbReference type="SAM" id="MobiDB-lite"/>
    </source>
</evidence>
<keyword evidence="7 9" id="KW-0472">Membrane</keyword>
<feature type="transmembrane region" description="Helical" evidence="9">
    <location>
        <begin position="109"/>
        <end position="130"/>
    </location>
</feature>
<evidence type="ECO:0000256" key="1">
    <source>
        <dbReference type="ARBA" id="ARBA00004651"/>
    </source>
</evidence>
<evidence type="ECO:0000256" key="6">
    <source>
        <dbReference type="ARBA" id="ARBA00022989"/>
    </source>
</evidence>
<feature type="transmembrane region" description="Helical" evidence="9">
    <location>
        <begin position="335"/>
        <end position="353"/>
    </location>
</feature>
<dbReference type="Pfam" id="PF02653">
    <property type="entry name" value="BPD_transp_2"/>
    <property type="match status" value="1"/>
</dbReference>
<reference evidence="10 12" key="1">
    <citation type="submission" date="2015-09" db="EMBL/GenBank/DDBJ databases">
        <title>Identification and resolution of microdiversity through metagenomic sequencing of parallel consortia.</title>
        <authorList>
            <person name="Nelson W.C."/>
            <person name="Romine M.F."/>
            <person name="Lindemann S.R."/>
        </authorList>
    </citation>
    <scope>NUCLEOTIDE SEQUENCE [LARGE SCALE GENOMIC DNA]</scope>
    <source>
        <strain evidence="10">HL-109</strain>
    </source>
</reference>
<evidence type="ECO:0000313" key="11">
    <source>
        <dbReference type="EMBL" id="SCC79930.1"/>
    </source>
</evidence>
<dbReference type="PATRIC" id="fig|1653334.4.peg.3498"/>
<evidence type="ECO:0000256" key="9">
    <source>
        <dbReference type="SAM" id="Phobius"/>
    </source>
</evidence>
<feature type="transmembrane region" description="Helical" evidence="9">
    <location>
        <begin position="83"/>
        <end position="102"/>
    </location>
</feature>
<keyword evidence="2" id="KW-0813">Transport</keyword>
<dbReference type="RefSeq" id="WP_238947110.1">
    <property type="nucleotide sequence ID" value="NZ_FMBM01000001.1"/>
</dbReference>
<dbReference type="AlphaFoldDB" id="A0A0P7X6D5"/>
<keyword evidence="6 9" id="KW-1133">Transmembrane helix</keyword>
<evidence type="ECO:0000256" key="3">
    <source>
        <dbReference type="ARBA" id="ARBA00022475"/>
    </source>
</evidence>
<dbReference type="InterPro" id="IPR001851">
    <property type="entry name" value="ABC_transp_permease"/>
</dbReference>
<dbReference type="PANTHER" id="PTHR32196">
    <property type="entry name" value="ABC TRANSPORTER PERMEASE PROTEIN YPHD-RELATED-RELATED"/>
    <property type="match status" value="1"/>
</dbReference>
<keyword evidence="5 9" id="KW-0812">Transmembrane</keyword>
<evidence type="ECO:0000256" key="2">
    <source>
        <dbReference type="ARBA" id="ARBA00022448"/>
    </source>
</evidence>
<feature type="transmembrane region" description="Helical" evidence="9">
    <location>
        <begin position="136"/>
        <end position="155"/>
    </location>
</feature>
<feature type="transmembrane region" description="Helical" evidence="9">
    <location>
        <begin position="47"/>
        <end position="71"/>
    </location>
</feature>
<feature type="transmembrane region" description="Helical" evidence="9">
    <location>
        <begin position="261"/>
        <end position="281"/>
    </location>
</feature>
<dbReference type="GO" id="GO:0022857">
    <property type="term" value="F:transmembrane transporter activity"/>
    <property type="evidence" value="ECO:0007669"/>
    <property type="project" value="InterPro"/>
</dbReference>
<evidence type="ECO:0000313" key="13">
    <source>
        <dbReference type="Proteomes" id="UP000182800"/>
    </source>
</evidence>
<feature type="region of interest" description="Disordered" evidence="8">
    <location>
        <begin position="1"/>
        <end position="22"/>
    </location>
</feature>
<dbReference type="GO" id="GO:0005886">
    <property type="term" value="C:plasma membrane"/>
    <property type="evidence" value="ECO:0007669"/>
    <property type="project" value="UniProtKB-SubCell"/>
</dbReference>
<evidence type="ECO:0000256" key="4">
    <source>
        <dbReference type="ARBA" id="ARBA00022519"/>
    </source>
</evidence>
<evidence type="ECO:0000256" key="5">
    <source>
        <dbReference type="ARBA" id="ARBA00022692"/>
    </source>
</evidence>
<dbReference type="EMBL" id="LJSX01000015">
    <property type="protein sequence ID" value="KPQ10548.1"/>
    <property type="molecule type" value="Genomic_DNA"/>
</dbReference>
<dbReference type="PANTHER" id="PTHR32196:SF21">
    <property type="entry name" value="ABC TRANSPORTER PERMEASE PROTEIN YPHD-RELATED"/>
    <property type="match status" value="1"/>
</dbReference>